<dbReference type="EMBL" id="BMAT01013372">
    <property type="protein sequence ID" value="GFS11384.1"/>
    <property type="molecule type" value="Genomic_DNA"/>
</dbReference>
<dbReference type="InterPro" id="IPR036397">
    <property type="entry name" value="RNaseH_sf"/>
</dbReference>
<dbReference type="AlphaFoldDB" id="A0AAV4ILJ5"/>
<dbReference type="Proteomes" id="UP000762676">
    <property type="component" value="Unassembled WGS sequence"/>
</dbReference>
<dbReference type="PANTHER" id="PTHR34768:SF2">
    <property type="entry name" value="COILED-COIL DOMAIN CONTAINING 89"/>
    <property type="match status" value="1"/>
</dbReference>
<keyword evidence="5" id="KW-1185">Reference proteome</keyword>
<gene>
    <name evidence="4" type="ORF">ElyMa_006670700</name>
</gene>
<keyword evidence="1 2" id="KW-0175">Coiled coil</keyword>
<dbReference type="PROSITE" id="PS50994">
    <property type="entry name" value="INTEGRASE"/>
    <property type="match status" value="1"/>
</dbReference>
<feature type="domain" description="Integrase catalytic" evidence="3">
    <location>
        <begin position="1"/>
        <end position="133"/>
    </location>
</feature>
<dbReference type="InterPro" id="IPR001584">
    <property type="entry name" value="Integrase_cat-core"/>
</dbReference>
<dbReference type="GO" id="GO:0003676">
    <property type="term" value="F:nucleic acid binding"/>
    <property type="evidence" value="ECO:0007669"/>
    <property type="project" value="InterPro"/>
</dbReference>
<evidence type="ECO:0000313" key="5">
    <source>
        <dbReference type="Proteomes" id="UP000762676"/>
    </source>
</evidence>
<feature type="coiled-coil region" evidence="2">
    <location>
        <begin position="85"/>
        <end position="119"/>
    </location>
</feature>
<protein>
    <submittedName>
        <fullName evidence="4">Coiled-coil domain-containing protein 89-like</fullName>
    </submittedName>
</protein>
<proteinExistence type="predicted"/>
<comment type="caution">
    <text evidence="4">The sequence shown here is derived from an EMBL/GenBank/DDBJ whole genome shotgun (WGS) entry which is preliminary data.</text>
</comment>
<dbReference type="Gene3D" id="3.30.420.10">
    <property type="entry name" value="Ribonuclease H-like superfamily/Ribonuclease H"/>
    <property type="match status" value="1"/>
</dbReference>
<sequence length="173" mass="20335">MDMFEWKGLIELALLKKTSLQSTIEHCKSIFSRYGIPQTFFSNNGPQFASCEFAQFSVIHGFEHRTSSPRHPQGNGYYGTFHIFKQKEQEENKTLKKKIEDMQKTVQDMEDRFNREAEAVNANVRVKRLTENLSDADTKYSHMVKEFEAFKKHSSDLLKREKELNDRLRALYS</sequence>
<evidence type="ECO:0000256" key="2">
    <source>
        <dbReference type="SAM" id="Coils"/>
    </source>
</evidence>
<organism evidence="4 5">
    <name type="scientific">Elysia marginata</name>
    <dbReference type="NCBI Taxonomy" id="1093978"/>
    <lineage>
        <taxon>Eukaryota</taxon>
        <taxon>Metazoa</taxon>
        <taxon>Spiralia</taxon>
        <taxon>Lophotrochozoa</taxon>
        <taxon>Mollusca</taxon>
        <taxon>Gastropoda</taxon>
        <taxon>Heterobranchia</taxon>
        <taxon>Euthyneura</taxon>
        <taxon>Panpulmonata</taxon>
        <taxon>Sacoglossa</taxon>
        <taxon>Placobranchoidea</taxon>
        <taxon>Plakobranchidae</taxon>
        <taxon>Elysia</taxon>
    </lineage>
</organism>
<evidence type="ECO:0000259" key="3">
    <source>
        <dbReference type="PROSITE" id="PS50994"/>
    </source>
</evidence>
<dbReference type="GO" id="GO:0015074">
    <property type="term" value="P:DNA integration"/>
    <property type="evidence" value="ECO:0007669"/>
    <property type="project" value="InterPro"/>
</dbReference>
<reference evidence="4 5" key="1">
    <citation type="journal article" date="2021" name="Elife">
        <title>Chloroplast acquisition without the gene transfer in kleptoplastic sea slugs, Plakobranchus ocellatus.</title>
        <authorList>
            <person name="Maeda T."/>
            <person name="Takahashi S."/>
            <person name="Yoshida T."/>
            <person name="Shimamura S."/>
            <person name="Takaki Y."/>
            <person name="Nagai Y."/>
            <person name="Toyoda A."/>
            <person name="Suzuki Y."/>
            <person name="Arimoto A."/>
            <person name="Ishii H."/>
            <person name="Satoh N."/>
            <person name="Nishiyama T."/>
            <person name="Hasebe M."/>
            <person name="Maruyama T."/>
            <person name="Minagawa J."/>
            <person name="Obokata J."/>
            <person name="Shigenobu S."/>
        </authorList>
    </citation>
    <scope>NUCLEOTIDE SEQUENCE [LARGE SCALE GENOMIC DNA]</scope>
</reference>
<dbReference type="PANTHER" id="PTHR34768">
    <property type="entry name" value="COILED-COIL DOMAIN-CONTAINING PROTEIN 89"/>
    <property type="match status" value="1"/>
</dbReference>
<dbReference type="InterPro" id="IPR043450">
    <property type="entry name" value="CCDC89-like"/>
</dbReference>
<name>A0AAV4ILJ5_9GAST</name>
<accession>A0AAV4ILJ5</accession>
<dbReference type="SUPFAM" id="SSF53098">
    <property type="entry name" value="Ribonuclease H-like"/>
    <property type="match status" value="1"/>
</dbReference>
<dbReference type="InterPro" id="IPR012337">
    <property type="entry name" value="RNaseH-like_sf"/>
</dbReference>
<evidence type="ECO:0000313" key="4">
    <source>
        <dbReference type="EMBL" id="GFS11384.1"/>
    </source>
</evidence>
<evidence type="ECO:0000256" key="1">
    <source>
        <dbReference type="ARBA" id="ARBA00023054"/>
    </source>
</evidence>